<dbReference type="Proteomes" id="UP000287853">
    <property type="component" value="Unassembled WGS sequence"/>
</dbReference>
<evidence type="ECO:0000313" key="1">
    <source>
        <dbReference type="EMBL" id="RWX48221.1"/>
    </source>
</evidence>
<gene>
    <name evidence="1" type="ORF">H206_05188</name>
</gene>
<comment type="caution">
    <text evidence="1">The sequence shown here is derived from an EMBL/GenBank/DDBJ whole genome shotgun (WGS) entry which is preliminary data.</text>
</comment>
<reference evidence="1 2" key="1">
    <citation type="submission" date="2017-01" db="EMBL/GenBank/DDBJ databases">
        <title>The cable genome- insights into the physiology and evolution of filamentous bacteria capable of sulfide oxidation via long distance electron transfer.</title>
        <authorList>
            <person name="Schreiber L."/>
            <person name="Bjerg J.T."/>
            <person name="Boggild A."/>
            <person name="Van De Vossenberg J."/>
            <person name="Meysman F."/>
            <person name="Nielsen L.P."/>
            <person name="Schramm A."/>
            <person name="Kjeldsen K.U."/>
        </authorList>
    </citation>
    <scope>NUCLEOTIDE SEQUENCE [LARGE SCALE GENOMIC DNA]</scope>
    <source>
        <strain evidence="1">MCF</strain>
    </source>
</reference>
<name>A0A3S3UEB1_9BACT</name>
<organism evidence="1 2">
    <name type="scientific">Candidatus Electrothrix aarhusensis</name>
    <dbReference type="NCBI Taxonomy" id="1859131"/>
    <lineage>
        <taxon>Bacteria</taxon>
        <taxon>Pseudomonadati</taxon>
        <taxon>Thermodesulfobacteriota</taxon>
        <taxon>Desulfobulbia</taxon>
        <taxon>Desulfobulbales</taxon>
        <taxon>Desulfobulbaceae</taxon>
        <taxon>Candidatus Electrothrix</taxon>
    </lineage>
</organism>
<protein>
    <submittedName>
        <fullName evidence="1">Uncharacterized protein</fullName>
    </submittedName>
</protein>
<dbReference type="AlphaFoldDB" id="A0A3S3UEB1"/>
<proteinExistence type="predicted"/>
<sequence>MPHPTSSVCPHKAYNGAQYAHNRIRTPFSQKP</sequence>
<keyword evidence="2" id="KW-1185">Reference proteome</keyword>
<dbReference type="EMBL" id="MTKO01000003">
    <property type="protein sequence ID" value="RWX48221.1"/>
    <property type="molecule type" value="Genomic_DNA"/>
</dbReference>
<accession>A0A3S3UEB1</accession>
<evidence type="ECO:0000313" key="2">
    <source>
        <dbReference type="Proteomes" id="UP000287853"/>
    </source>
</evidence>